<evidence type="ECO:0000313" key="9">
    <source>
        <dbReference type="EMBL" id="EFW91430.1"/>
    </source>
</evidence>
<evidence type="ECO:0000256" key="7">
    <source>
        <dbReference type="SAM" id="Phobius"/>
    </source>
</evidence>
<reference evidence="9 11" key="1">
    <citation type="journal article" date="2014" name="ISME J.">
        <title>Trehalose/2-sulfotrehalose biosynthesis and glycine-betaine uptake are widely spread mechanisms for osmoadaptation in the Halobacteriales.</title>
        <authorList>
            <person name="Youssef N.H."/>
            <person name="Savage-Ashlock K.N."/>
            <person name="McCully A.L."/>
            <person name="Luedtke B."/>
            <person name="Shaw E.I."/>
            <person name="Hoff W.D."/>
            <person name="Elshahed M.S."/>
        </authorList>
    </citation>
    <scope>NUCLEOTIDE SEQUENCE [LARGE SCALE GENOMIC DNA]</scope>
    <source>
        <strain evidence="9 11">DX253</strain>
    </source>
</reference>
<feature type="transmembrane region" description="Helical" evidence="7">
    <location>
        <begin position="162"/>
        <end position="181"/>
    </location>
</feature>
<evidence type="ECO:0000256" key="1">
    <source>
        <dbReference type="ARBA" id="ARBA00004651"/>
    </source>
</evidence>
<sequence>MTNRRLATLGVLLGIFLAAIDGTIVSTAMPTVVQSLGGLELYAWAFAAYMLFAAVSMPLYGRLADIYGRKRLFFVGAAIFVAGSALCGAAGSMPQLVAFRSLQGVGAGAMFAIPYTILGVVYPPEERGRAIGLGSTVWGISSVIGPLLGFVIVEAVGWRGVFYLSVPVGLVAVVLVAVSLDESTGSADRDVDFLGAAVLSVAVGALLVGLQLLETTSSWALPLIAAGIVGLGVFYAVERRATQPIVPLSMFDDTVFITTNVTGFLTSFVLFAAITYVPLYLQSVRGGAGSAALAVFPISIGWSGTSFLSGRLVNRVGEQRLATVGTVLLVLSFGAATVLWTAATALPLVIGNVFVMGVGMGMVTPPLLTAIQNHFGTAQMGVVTSSQQFFRNLGGTMGVALLGFALNLVIRNQLTTISGVSNLGQLQQRLLGSPTPPAGLATILTDGLTTVFALSVVVSILAVGFAYYIPRERGESSASATSGD</sequence>
<reference evidence="10" key="3">
    <citation type="submission" date="2016-11" db="EMBL/GenBank/DDBJ databases">
        <authorList>
            <person name="Jaros S."/>
            <person name="Januszkiewicz K."/>
            <person name="Wedrychowicz H."/>
        </authorList>
    </citation>
    <scope>NUCLEOTIDE SEQUENCE [LARGE SCALE GENOMIC DNA]</scope>
    <source>
        <strain evidence="10">DX253</strain>
    </source>
</reference>
<dbReference type="PANTHER" id="PTHR23501:SF191">
    <property type="entry name" value="VACUOLAR BASIC AMINO ACID TRANSPORTER 4"/>
    <property type="match status" value="1"/>
</dbReference>
<evidence type="ECO:0000256" key="4">
    <source>
        <dbReference type="ARBA" id="ARBA00022692"/>
    </source>
</evidence>
<dbReference type="eggNOG" id="arCOG00144">
    <property type="taxonomic scope" value="Archaea"/>
</dbReference>
<evidence type="ECO:0000313" key="10">
    <source>
        <dbReference type="EMBL" id="SHL00810.1"/>
    </source>
</evidence>
<dbReference type="STRING" id="797209.GCA_000376445_03515"/>
<feature type="transmembrane region" description="Helical" evidence="7">
    <location>
        <begin position="447"/>
        <end position="469"/>
    </location>
</feature>
<proteinExistence type="predicted"/>
<evidence type="ECO:0000256" key="2">
    <source>
        <dbReference type="ARBA" id="ARBA00022448"/>
    </source>
</evidence>
<dbReference type="OrthoDB" id="117970at2157"/>
<dbReference type="GO" id="GO:0022857">
    <property type="term" value="F:transmembrane transporter activity"/>
    <property type="evidence" value="ECO:0007669"/>
    <property type="project" value="InterPro"/>
</dbReference>
<feature type="transmembrane region" description="Helical" evidence="7">
    <location>
        <begin position="321"/>
        <end position="343"/>
    </location>
</feature>
<keyword evidence="4 7" id="KW-0812">Transmembrane</keyword>
<feature type="transmembrane region" description="Helical" evidence="7">
    <location>
        <begin position="136"/>
        <end position="156"/>
    </location>
</feature>
<organism evidence="9 11">
    <name type="scientific">Haladaptatus paucihalophilus DX253</name>
    <dbReference type="NCBI Taxonomy" id="797209"/>
    <lineage>
        <taxon>Archaea</taxon>
        <taxon>Methanobacteriati</taxon>
        <taxon>Methanobacteriota</taxon>
        <taxon>Stenosarchaea group</taxon>
        <taxon>Halobacteria</taxon>
        <taxon>Halobacteriales</taxon>
        <taxon>Haladaptataceae</taxon>
        <taxon>Haladaptatus</taxon>
    </lineage>
</organism>
<feature type="domain" description="Major facilitator superfamily (MFS) profile" evidence="8">
    <location>
        <begin position="7"/>
        <end position="474"/>
    </location>
</feature>
<dbReference type="GO" id="GO:0005886">
    <property type="term" value="C:plasma membrane"/>
    <property type="evidence" value="ECO:0007669"/>
    <property type="project" value="UniProtKB-SubCell"/>
</dbReference>
<evidence type="ECO:0000259" key="8">
    <source>
        <dbReference type="PROSITE" id="PS50850"/>
    </source>
</evidence>
<name>E7QW17_HALPU</name>
<evidence type="ECO:0000256" key="5">
    <source>
        <dbReference type="ARBA" id="ARBA00022989"/>
    </source>
</evidence>
<feature type="transmembrane region" description="Helical" evidence="7">
    <location>
        <begin position="219"/>
        <end position="237"/>
    </location>
</feature>
<dbReference type="EMBL" id="FRAN01000004">
    <property type="protein sequence ID" value="SHL00810.1"/>
    <property type="molecule type" value="Genomic_DNA"/>
</dbReference>
<feature type="transmembrane region" description="Helical" evidence="7">
    <location>
        <begin position="287"/>
        <end position="309"/>
    </location>
</feature>
<dbReference type="PRINTS" id="PR01036">
    <property type="entry name" value="TCRTETB"/>
</dbReference>
<accession>E7QW17</accession>
<dbReference type="PATRIC" id="fig|797209.4.peg.2965"/>
<feature type="transmembrane region" description="Helical" evidence="7">
    <location>
        <begin position="257"/>
        <end position="281"/>
    </location>
</feature>
<feature type="transmembrane region" description="Helical" evidence="7">
    <location>
        <begin position="105"/>
        <end position="124"/>
    </location>
</feature>
<evidence type="ECO:0000313" key="11">
    <source>
        <dbReference type="Proteomes" id="UP000003751"/>
    </source>
</evidence>
<keyword evidence="2" id="KW-0813">Transport</keyword>
<gene>
    <name evidence="10" type="ORF">SAMN05444342_2721</name>
    <name evidence="9" type="ORF">ZOD2009_15026</name>
</gene>
<dbReference type="PANTHER" id="PTHR23501">
    <property type="entry name" value="MAJOR FACILITATOR SUPERFAMILY"/>
    <property type="match status" value="1"/>
</dbReference>
<feature type="transmembrane region" description="Helical" evidence="7">
    <location>
        <begin position="72"/>
        <end position="93"/>
    </location>
</feature>
<comment type="subcellular location">
    <subcellularLocation>
        <location evidence="1">Cell membrane</location>
        <topology evidence="1">Multi-pass membrane protein</topology>
    </subcellularLocation>
</comment>
<dbReference type="EMBL" id="AEMG01000015">
    <property type="protein sequence ID" value="EFW91430.1"/>
    <property type="molecule type" value="Genomic_DNA"/>
</dbReference>
<dbReference type="CDD" id="cd17502">
    <property type="entry name" value="MFS_Azr1_MDR_like"/>
    <property type="match status" value="1"/>
</dbReference>
<dbReference type="PROSITE" id="PS50850">
    <property type="entry name" value="MFS"/>
    <property type="match status" value="1"/>
</dbReference>
<dbReference type="InterPro" id="IPR011701">
    <property type="entry name" value="MFS"/>
</dbReference>
<keyword evidence="12" id="KW-1185">Reference proteome</keyword>
<dbReference type="Gene3D" id="1.20.1250.20">
    <property type="entry name" value="MFS general substrate transporter like domains"/>
    <property type="match status" value="1"/>
</dbReference>
<dbReference type="Pfam" id="PF07690">
    <property type="entry name" value="MFS_1"/>
    <property type="match status" value="1"/>
</dbReference>
<feature type="transmembrane region" description="Helical" evidence="7">
    <location>
        <begin position="193"/>
        <end position="213"/>
    </location>
</feature>
<dbReference type="InterPro" id="IPR020846">
    <property type="entry name" value="MFS_dom"/>
</dbReference>
<feature type="transmembrane region" description="Helical" evidence="7">
    <location>
        <begin position="389"/>
        <end position="410"/>
    </location>
</feature>
<dbReference type="FunFam" id="1.20.1720.10:FF:000004">
    <property type="entry name" value="EmrB/QacA family drug resistance transporter"/>
    <property type="match status" value="1"/>
</dbReference>
<evidence type="ECO:0000256" key="6">
    <source>
        <dbReference type="ARBA" id="ARBA00023136"/>
    </source>
</evidence>
<reference evidence="12" key="2">
    <citation type="submission" date="2016-11" db="EMBL/GenBank/DDBJ databases">
        <authorList>
            <person name="Varghese N."/>
            <person name="Submissions S."/>
        </authorList>
    </citation>
    <scope>NUCLEOTIDE SEQUENCE [LARGE SCALE GENOMIC DNA]</scope>
    <source>
        <strain evidence="12">DX253</strain>
    </source>
</reference>
<dbReference type="RefSeq" id="WP_007981124.1">
    <property type="nucleotide sequence ID" value="NZ_AEMG01000015.1"/>
</dbReference>
<dbReference type="InterPro" id="IPR036259">
    <property type="entry name" value="MFS_trans_sf"/>
</dbReference>
<feature type="transmembrane region" description="Helical" evidence="7">
    <location>
        <begin position="41"/>
        <end position="60"/>
    </location>
</feature>
<dbReference type="Proteomes" id="UP000003751">
    <property type="component" value="Unassembled WGS sequence"/>
</dbReference>
<keyword evidence="5 7" id="KW-1133">Transmembrane helix</keyword>
<feature type="transmembrane region" description="Helical" evidence="7">
    <location>
        <begin position="349"/>
        <end position="368"/>
    </location>
</feature>
<dbReference type="AlphaFoldDB" id="E7QW17"/>
<evidence type="ECO:0000256" key="3">
    <source>
        <dbReference type="ARBA" id="ARBA00022475"/>
    </source>
</evidence>
<evidence type="ECO:0000313" key="12">
    <source>
        <dbReference type="Proteomes" id="UP000184203"/>
    </source>
</evidence>
<keyword evidence="3" id="KW-1003">Cell membrane</keyword>
<protein>
    <submittedName>
        <fullName evidence="9 10">Drug resistance transporter, EmrB/QacA subfamily</fullName>
    </submittedName>
</protein>
<keyword evidence="6 7" id="KW-0472">Membrane</keyword>
<dbReference type="SUPFAM" id="SSF103473">
    <property type="entry name" value="MFS general substrate transporter"/>
    <property type="match status" value="1"/>
</dbReference>
<dbReference type="Proteomes" id="UP000184203">
    <property type="component" value="Unassembled WGS sequence"/>
</dbReference>